<evidence type="ECO:0000256" key="2">
    <source>
        <dbReference type="ARBA" id="ARBA00023163"/>
    </source>
</evidence>
<protein>
    <submittedName>
        <fullName evidence="5">Helix-turn-helix domain-containing protein</fullName>
    </submittedName>
</protein>
<evidence type="ECO:0000313" key="5">
    <source>
        <dbReference type="EMBL" id="GAA0646670.1"/>
    </source>
</evidence>
<dbReference type="EMBL" id="BAAADU010000002">
    <property type="protein sequence ID" value="GAA0646670.1"/>
    <property type="molecule type" value="Genomic_DNA"/>
</dbReference>
<keyword evidence="2" id="KW-0804">Transcription</keyword>
<keyword evidence="1" id="KW-0805">Transcription regulation</keyword>
<proteinExistence type="predicted"/>
<sequence>MSVLLTFRVPSDAISFGRAARAAGVSVTVDPLVPLESGTRSIHVEGAADADFATFEQELHATGNVSEFSVLDEHEDSRRYSLSWTNDAGSMFADLRDAGAHVLSAGGNGDYWEFETRFQTQDDLAAFSDQRQARDSPLEVLSLQKDGLRENAAFGLTDDQHETLLAALDAGFYDVPRDTTTVELAETLGISDQSLSERLRRAHAALIENALR</sequence>
<accession>A0AAV3SYT9</accession>
<evidence type="ECO:0000259" key="3">
    <source>
        <dbReference type="Pfam" id="PF04967"/>
    </source>
</evidence>
<organism evidence="5 6">
    <name type="scientific">Salarchaeum japonicum</name>
    <dbReference type="NCBI Taxonomy" id="555573"/>
    <lineage>
        <taxon>Archaea</taxon>
        <taxon>Methanobacteriati</taxon>
        <taxon>Methanobacteriota</taxon>
        <taxon>Stenosarchaea group</taxon>
        <taxon>Halobacteria</taxon>
        <taxon>Halobacteriales</taxon>
        <taxon>Halobacteriaceae</taxon>
    </lineage>
</organism>
<comment type="caution">
    <text evidence="5">The sequence shown here is derived from an EMBL/GenBank/DDBJ whole genome shotgun (WGS) entry which is preliminary data.</text>
</comment>
<name>A0AAV3SYT9_9EURY</name>
<dbReference type="PANTHER" id="PTHR34236:SF1">
    <property type="entry name" value="DIMETHYL SULFOXIDE REDUCTASE TRANSCRIPTIONAL ACTIVATOR"/>
    <property type="match status" value="1"/>
</dbReference>
<dbReference type="GeneID" id="68572255"/>
<dbReference type="Proteomes" id="UP001500194">
    <property type="component" value="Unassembled WGS sequence"/>
</dbReference>
<evidence type="ECO:0000259" key="4">
    <source>
        <dbReference type="Pfam" id="PF15915"/>
    </source>
</evidence>
<dbReference type="InterPro" id="IPR007050">
    <property type="entry name" value="HTH_bacterioopsin"/>
</dbReference>
<gene>
    <name evidence="5" type="ORF">GCM10009019_06270</name>
</gene>
<dbReference type="AlphaFoldDB" id="A0AAV3SYT9"/>
<dbReference type="RefSeq" id="WP_227261662.1">
    <property type="nucleotide sequence ID" value="NZ_BAAADU010000002.1"/>
</dbReference>
<feature type="domain" description="HTH bat-type" evidence="3">
    <location>
        <begin position="156"/>
        <end position="207"/>
    </location>
</feature>
<evidence type="ECO:0000313" key="6">
    <source>
        <dbReference type="Proteomes" id="UP001500194"/>
    </source>
</evidence>
<feature type="domain" description="Bacterioopsin transcriptional activator GAF and HTH associated" evidence="4">
    <location>
        <begin position="3"/>
        <end position="145"/>
    </location>
</feature>
<dbReference type="Pfam" id="PF15915">
    <property type="entry name" value="BAT"/>
    <property type="match status" value="1"/>
</dbReference>
<keyword evidence="6" id="KW-1185">Reference proteome</keyword>
<dbReference type="InterPro" id="IPR031803">
    <property type="entry name" value="BAT_GAF/HTH-assoc"/>
</dbReference>
<evidence type="ECO:0000256" key="1">
    <source>
        <dbReference type="ARBA" id="ARBA00023015"/>
    </source>
</evidence>
<dbReference type="Pfam" id="PF04967">
    <property type="entry name" value="HTH_10"/>
    <property type="match status" value="1"/>
</dbReference>
<reference evidence="5 6" key="1">
    <citation type="journal article" date="2019" name="Int. J. Syst. Evol. Microbiol.">
        <title>The Global Catalogue of Microorganisms (GCM) 10K type strain sequencing project: providing services to taxonomists for standard genome sequencing and annotation.</title>
        <authorList>
            <consortium name="The Broad Institute Genomics Platform"/>
            <consortium name="The Broad Institute Genome Sequencing Center for Infectious Disease"/>
            <person name="Wu L."/>
            <person name="Ma J."/>
        </authorList>
    </citation>
    <scope>NUCLEOTIDE SEQUENCE [LARGE SCALE GENOMIC DNA]</scope>
    <source>
        <strain evidence="5 6">JCM 16327</strain>
    </source>
</reference>
<dbReference type="PANTHER" id="PTHR34236">
    <property type="entry name" value="DIMETHYL SULFOXIDE REDUCTASE TRANSCRIPTIONAL ACTIVATOR"/>
    <property type="match status" value="1"/>
</dbReference>